<dbReference type="EMBL" id="LIAE01010556">
    <property type="protein sequence ID" value="PAV58891.1"/>
    <property type="molecule type" value="Genomic_DNA"/>
</dbReference>
<protein>
    <submittedName>
        <fullName evidence="1">Uncharacterized protein</fullName>
    </submittedName>
</protein>
<sequence length="158" mass="18005">MEVAFSPQAPIGIKKKVRISDELDIKFQDPTISSSTDSNSIPILFEDPFIKITECFLTIKDYFYPSALPVHIDFEKITSIKCEKQDESSSAKTWGIDNENDCWWAKDAFRNARTDSEGYNVIITCNGKHMGFTVFDIHDFIDILKPLLNDDVQISQDS</sequence>
<organism evidence="1 2">
    <name type="scientific">Diploscapter pachys</name>
    <dbReference type="NCBI Taxonomy" id="2018661"/>
    <lineage>
        <taxon>Eukaryota</taxon>
        <taxon>Metazoa</taxon>
        <taxon>Ecdysozoa</taxon>
        <taxon>Nematoda</taxon>
        <taxon>Chromadorea</taxon>
        <taxon>Rhabditida</taxon>
        <taxon>Rhabditina</taxon>
        <taxon>Rhabditomorpha</taxon>
        <taxon>Rhabditoidea</taxon>
        <taxon>Rhabditidae</taxon>
        <taxon>Diploscapter</taxon>
    </lineage>
</organism>
<name>A0A2A2JB84_9BILA</name>
<comment type="caution">
    <text evidence="1">The sequence shown here is derived from an EMBL/GenBank/DDBJ whole genome shotgun (WGS) entry which is preliminary data.</text>
</comment>
<dbReference type="PANTHER" id="PTHR35373:SF2">
    <property type="entry name" value="PROTEIN DPCD"/>
    <property type="match status" value="1"/>
</dbReference>
<keyword evidence="2" id="KW-1185">Reference proteome</keyword>
<dbReference type="AlphaFoldDB" id="A0A2A2JB84"/>
<proteinExistence type="predicted"/>
<dbReference type="Proteomes" id="UP000218231">
    <property type="component" value="Unassembled WGS sequence"/>
</dbReference>
<evidence type="ECO:0000313" key="2">
    <source>
        <dbReference type="Proteomes" id="UP000218231"/>
    </source>
</evidence>
<accession>A0A2A2JB84</accession>
<gene>
    <name evidence="1" type="ORF">WR25_08880</name>
</gene>
<reference evidence="1 2" key="1">
    <citation type="journal article" date="2017" name="Curr. Biol.">
        <title>Genome architecture and evolution of a unichromosomal asexual nematode.</title>
        <authorList>
            <person name="Fradin H."/>
            <person name="Zegar C."/>
            <person name="Gutwein M."/>
            <person name="Lucas J."/>
            <person name="Kovtun M."/>
            <person name="Corcoran D."/>
            <person name="Baugh L.R."/>
            <person name="Kiontke K."/>
            <person name="Gunsalus K."/>
            <person name="Fitch D.H."/>
            <person name="Piano F."/>
        </authorList>
    </citation>
    <scope>NUCLEOTIDE SEQUENCE [LARGE SCALE GENOMIC DNA]</scope>
    <source>
        <strain evidence="1">PF1309</strain>
    </source>
</reference>
<dbReference type="PANTHER" id="PTHR35373">
    <property type="entry name" value="PROTEIN CBG16894"/>
    <property type="match status" value="1"/>
</dbReference>
<dbReference type="OrthoDB" id="5907799at2759"/>
<evidence type="ECO:0000313" key="1">
    <source>
        <dbReference type="EMBL" id="PAV58891.1"/>
    </source>
</evidence>